<evidence type="ECO:0000313" key="1">
    <source>
        <dbReference type="EMBL" id="MBC8538475.1"/>
    </source>
</evidence>
<keyword evidence="2" id="KW-1185">Reference proteome</keyword>
<comment type="caution">
    <text evidence="1">The sequence shown here is derived from an EMBL/GenBank/DDBJ whole genome shotgun (WGS) entry which is preliminary data.</text>
</comment>
<name>A0A926HWX5_9FIRM</name>
<dbReference type="AlphaFoldDB" id="A0A926HWX5"/>
<protein>
    <submittedName>
        <fullName evidence="1">Uncharacterized protein</fullName>
    </submittedName>
</protein>
<dbReference type="RefSeq" id="WP_249280233.1">
    <property type="nucleotide sequence ID" value="NZ_JACRSS010000002.1"/>
</dbReference>
<sequence length="159" mass="17440">MEPSFKTSRRYKALKSPFTWLLAAAAIALAILWPHLFPGALPSISREEVVSGMLDISTGVPSLLTDAQLDVLIPLMENAEKSAGSQPPGEAARTVTLMKQDGASVVLWGYAGEDTVFVHHSIKVRRRGHGVFRTYTYTLKSSALSQYIFSLEGQDLFSR</sequence>
<reference evidence="1" key="1">
    <citation type="submission" date="2020-08" db="EMBL/GenBank/DDBJ databases">
        <title>Genome public.</title>
        <authorList>
            <person name="Liu C."/>
            <person name="Sun Q."/>
        </authorList>
    </citation>
    <scope>NUCLEOTIDE SEQUENCE</scope>
    <source>
        <strain evidence="1">NSJ-63</strain>
    </source>
</reference>
<gene>
    <name evidence="1" type="ORF">H8693_05970</name>
</gene>
<dbReference type="Proteomes" id="UP000617951">
    <property type="component" value="Unassembled WGS sequence"/>
</dbReference>
<evidence type="ECO:0000313" key="2">
    <source>
        <dbReference type="Proteomes" id="UP000617951"/>
    </source>
</evidence>
<organism evidence="1 2">
    <name type="scientific">Guopingia tenuis</name>
    <dbReference type="NCBI Taxonomy" id="2763656"/>
    <lineage>
        <taxon>Bacteria</taxon>
        <taxon>Bacillati</taxon>
        <taxon>Bacillota</taxon>
        <taxon>Clostridia</taxon>
        <taxon>Christensenellales</taxon>
        <taxon>Christensenellaceae</taxon>
        <taxon>Guopingia</taxon>
    </lineage>
</organism>
<accession>A0A926HWX5</accession>
<dbReference type="EMBL" id="JACRSS010000002">
    <property type="protein sequence ID" value="MBC8538475.1"/>
    <property type="molecule type" value="Genomic_DNA"/>
</dbReference>
<proteinExistence type="predicted"/>